<dbReference type="AlphaFoldDB" id="A0AAV5UR15"/>
<proteinExistence type="predicted"/>
<accession>A0AAV5UR15</accession>
<evidence type="ECO:0000256" key="1">
    <source>
        <dbReference type="SAM" id="Phobius"/>
    </source>
</evidence>
<evidence type="ECO:0000313" key="4">
    <source>
        <dbReference type="Proteomes" id="UP001432027"/>
    </source>
</evidence>
<reference evidence="3" key="1">
    <citation type="submission" date="2023-10" db="EMBL/GenBank/DDBJ databases">
        <title>Genome assembly of Pristionchus species.</title>
        <authorList>
            <person name="Yoshida K."/>
            <person name="Sommer R.J."/>
        </authorList>
    </citation>
    <scope>NUCLEOTIDE SEQUENCE</scope>
    <source>
        <strain evidence="3">RS0144</strain>
    </source>
</reference>
<gene>
    <name evidence="2" type="ORF">PENTCL1PPCAC_10260</name>
    <name evidence="3" type="ORF">PENTCL1PPCAC_30843</name>
</gene>
<evidence type="ECO:0008006" key="5">
    <source>
        <dbReference type="Google" id="ProtNLM"/>
    </source>
</evidence>
<feature type="non-terminal residue" evidence="3">
    <location>
        <position position="1"/>
    </location>
</feature>
<sequence length="122" mass="13572">FQKGARNYSYTKKHSFQFLSALAIISVVPCFQYLTFRVYANVVSVSDARFFIGQRAQQVLIIVSTAILGANVVLFGVLGDEPEFVYEEIYSTPEIKTLLDTRGGRVVIFGRPGEAGEFAYGM</sequence>
<keyword evidence="4" id="KW-1185">Reference proteome</keyword>
<comment type="caution">
    <text evidence="3">The sequence shown here is derived from an EMBL/GenBank/DDBJ whole genome shotgun (WGS) entry which is preliminary data.</text>
</comment>
<keyword evidence="1" id="KW-0812">Transmembrane</keyword>
<dbReference type="EMBL" id="BTSX01000003">
    <property type="protein sequence ID" value="GMS88085.1"/>
    <property type="molecule type" value="Genomic_DNA"/>
</dbReference>
<feature type="transmembrane region" description="Helical" evidence="1">
    <location>
        <begin position="16"/>
        <end position="39"/>
    </location>
</feature>
<dbReference type="EMBL" id="BTSX01000152">
    <property type="protein sequence ID" value="GMT08668.1"/>
    <property type="molecule type" value="Genomic_DNA"/>
</dbReference>
<keyword evidence="1" id="KW-0472">Membrane</keyword>
<protein>
    <recommendedName>
        <fullName evidence="5">G protein-coupled receptor</fullName>
    </recommendedName>
</protein>
<evidence type="ECO:0000313" key="2">
    <source>
        <dbReference type="EMBL" id="GMS88085.1"/>
    </source>
</evidence>
<organism evidence="3 4">
    <name type="scientific">Pristionchus entomophagus</name>
    <dbReference type="NCBI Taxonomy" id="358040"/>
    <lineage>
        <taxon>Eukaryota</taxon>
        <taxon>Metazoa</taxon>
        <taxon>Ecdysozoa</taxon>
        <taxon>Nematoda</taxon>
        <taxon>Chromadorea</taxon>
        <taxon>Rhabditida</taxon>
        <taxon>Rhabditina</taxon>
        <taxon>Diplogasteromorpha</taxon>
        <taxon>Diplogasteroidea</taxon>
        <taxon>Neodiplogasteridae</taxon>
        <taxon>Pristionchus</taxon>
    </lineage>
</organism>
<keyword evidence="1" id="KW-1133">Transmembrane helix</keyword>
<feature type="transmembrane region" description="Helical" evidence="1">
    <location>
        <begin position="59"/>
        <end position="78"/>
    </location>
</feature>
<feature type="non-terminal residue" evidence="3">
    <location>
        <position position="122"/>
    </location>
</feature>
<dbReference type="Proteomes" id="UP001432027">
    <property type="component" value="Unassembled WGS sequence"/>
</dbReference>
<evidence type="ECO:0000313" key="3">
    <source>
        <dbReference type="EMBL" id="GMT08668.1"/>
    </source>
</evidence>
<name>A0AAV5UR15_9BILA</name>